<protein>
    <submittedName>
        <fullName evidence="1">Uncharacterized protein</fullName>
    </submittedName>
</protein>
<dbReference type="Proteomes" id="UP000028828">
    <property type="component" value="Unassembled WGS sequence"/>
</dbReference>
<gene>
    <name evidence="1" type="ORF">TGP89_358840</name>
</gene>
<dbReference type="VEuPathDB" id="ToxoDB:TGP89_358840"/>
<evidence type="ECO:0000313" key="2">
    <source>
        <dbReference type="Proteomes" id="UP000028828"/>
    </source>
</evidence>
<dbReference type="EMBL" id="AEYI02000487">
    <property type="protein sequence ID" value="KFG48891.1"/>
    <property type="molecule type" value="Genomic_DNA"/>
</dbReference>
<proteinExistence type="predicted"/>
<sequence length="82" mass="9277">MTLVHEAQICCFQSLRARQKLSFSTLSRDSQVKEHRLHCNEGADGSPKTKPTSVIRRCASILDRAEPQRARRHEKKGGDLTC</sequence>
<evidence type="ECO:0000313" key="1">
    <source>
        <dbReference type="EMBL" id="KFG48891.1"/>
    </source>
</evidence>
<reference evidence="1 2" key="1">
    <citation type="submission" date="2014-03" db="EMBL/GenBank/DDBJ databases">
        <authorList>
            <person name="Sibley D."/>
            <person name="Venepally P."/>
            <person name="Karamycheva S."/>
            <person name="Hadjithomas M."/>
            <person name="Khan A."/>
            <person name="Brunk B."/>
            <person name="Roos D."/>
            <person name="Caler E."/>
            <person name="Lorenzi H."/>
        </authorList>
    </citation>
    <scope>NUCLEOTIDE SEQUENCE [LARGE SCALE GENOMIC DNA]</scope>
    <source>
        <strain evidence="2">p89</strain>
    </source>
</reference>
<accession>A0A086KWX3</accession>
<comment type="caution">
    <text evidence="1">The sequence shown here is derived from an EMBL/GenBank/DDBJ whole genome shotgun (WGS) entry which is preliminary data.</text>
</comment>
<name>A0A086KWX3_TOXGO</name>
<dbReference type="AlphaFoldDB" id="A0A086KWX3"/>
<organism evidence="1 2">
    <name type="scientific">Toxoplasma gondii p89</name>
    <dbReference type="NCBI Taxonomy" id="943119"/>
    <lineage>
        <taxon>Eukaryota</taxon>
        <taxon>Sar</taxon>
        <taxon>Alveolata</taxon>
        <taxon>Apicomplexa</taxon>
        <taxon>Conoidasida</taxon>
        <taxon>Coccidia</taxon>
        <taxon>Eucoccidiorida</taxon>
        <taxon>Eimeriorina</taxon>
        <taxon>Sarcocystidae</taxon>
        <taxon>Toxoplasma</taxon>
    </lineage>
</organism>